<dbReference type="FunFam" id="2.10.110.10:FF:000009">
    <property type="entry name" value="Paxillin isoform 1"/>
    <property type="match status" value="1"/>
</dbReference>
<dbReference type="SUPFAM" id="SSF57716">
    <property type="entry name" value="Glucocorticoid receptor-like (DNA-binding domain)"/>
    <property type="match status" value="2"/>
</dbReference>
<dbReference type="GO" id="GO:0003779">
    <property type="term" value="F:actin binding"/>
    <property type="evidence" value="ECO:0007669"/>
    <property type="project" value="TreeGrafter"/>
</dbReference>
<accession>A0AAW1CZ13</accession>
<evidence type="ECO:0000256" key="3">
    <source>
        <dbReference type="ARBA" id="ARBA00023038"/>
    </source>
</evidence>
<feature type="domain" description="LIM zinc-binding" evidence="6">
    <location>
        <begin position="49"/>
        <end position="108"/>
    </location>
</feature>
<evidence type="ECO:0000259" key="6">
    <source>
        <dbReference type="PROSITE" id="PS50023"/>
    </source>
</evidence>
<dbReference type="Proteomes" id="UP001461498">
    <property type="component" value="Unassembled WGS sequence"/>
</dbReference>
<dbReference type="SMART" id="SM00132">
    <property type="entry name" value="LIM"/>
    <property type="match status" value="3"/>
</dbReference>
<dbReference type="PANTHER" id="PTHR24214">
    <property type="entry name" value="PDZ AND LIM DOMAIN PROTEIN ZASP"/>
    <property type="match status" value="1"/>
</dbReference>
<gene>
    <name evidence="7" type="ORF">O3M35_010482</name>
</gene>
<organism evidence="7 8">
    <name type="scientific">Rhynocoris fuscipes</name>
    <dbReference type="NCBI Taxonomy" id="488301"/>
    <lineage>
        <taxon>Eukaryota</taxon>
        <taxon>Metazoa</taxon>
        <taxon>Ecdysozoa</taxon>
        <taxon>Arthropoda</taxon>
        <taxon>Hexapoda</taxon>
        <taxon>Insecta</taxon>
        <taxon>Pterygota</taxon>
        <taxon>Neoptera</taxon>
        <taxon>Paraneoptera</taxon>
        <taxon>Hemiptera</taxon>
        <taxon>Heteroptera</taxon>
        <taxon>Panheteroptera</taxon>
        <taxon>Cimicomorpha</taxon>
        <taxon>Reduviidae</taxon>
        <taxon>Harpactorinae</taxon>
        <taxon>Harpactorini</taxon>
        <taxon>Rhynocoris</taxon>
    </lineage>
</organism>
<protein>
    <recommendedName>
        <fullName evidence="6">LIM zinc-binding domain-containing protein</fullName>
    </recommendedName>
</protein>
<comment type="subcellular location">
    <subcellularLocation>
        <location evidence="4">Cytoplasm</location>
        <location evidence="4">Myofibril</location>
        <location evidence="4">Sarcomere</location>
        <location evidence="4">M line</location>
    </subcellularLocation>
</comment>
<keyword evidence="3 5" id="KW-0440">LIM domain</keyword>
<keyword evidence="8" id="KW-1185">Reference proteome</keyword>
<dbReference type="GO" id="GO:0030036">
    <property type="term" value="P:actin cytoskeleton organization"/>
    <property type="evidence" value="ECO:0007669"/>
    <property type="project" value="TreeGrafter"/>
</dbReference>
<dbReference type="Gene3D" id="2.10.110.10">
    <property type="entry name" value="Cysteine Rich Protein"/>
    <property type="match status" value="3"/>
</dbReference>
<dbReference type="GO" id="GO:0046872">
    <property type="term" value="F:metal ion binding"/>
    <property type="evidence" value="ECO:0007669"/>
    <property type="project" value="UniProtKB-KW"/>
</dbReference>
<proteinExistence type="predicted"/>
<name>A0AAW1CZ13_9HEMI</name>
<dbReference type="CDD" id="cd08368">
    <property type="entry name" value="LIM"/>
    <property type="match status" value="1"/>
</dbReference>
<dbReference type="GO" id="GO:0007507">
    <property type="term" value="P:heart development"/>
    <property type="evidence" value="ECO:0007669"/>
    <property type="project" value="TreeGrafter"/>
</dbReference>
<feature type="domain" description="LIM zinc-binding" evidence="6">
    <location>
        <begin position="109"/>
        <end position="167"/>
    </location>
</feature>
<evidence type="ECO:0000313" key="7">
    <source>
        <dbReference type="EMBL" id="KAK9504043.1"/>
    </source>
</evidence>
<evidence type="ECO:0000256" key="5">
    <source>
        <dbReference type="PROSITE-ProRule" id="PRU00125"/>
    </source>
</evidence>
<dbReference type="PROSITE" id="PS00478">
    <property type="entry name" value="LIM_DOMAIN_1"/>
    <property type="match status" value="2"/>
</dbReference>
<dbReference type="GO" id="GO:0005912">
    <property type="term" value="C:adherens junction"/>
    <property type="evidence" value="ECO:0007669"/>
    <property type="project" value="TreeGrafter"/>
</dbReference>
<keyword evidence="2 5" id="KW-0862">Zinc</keyword>
<reference evidence="7 8" key="1">
    <citation type="submission" date="2022-12" db="EMBL/GenBank/DDBJ databases">
        <title>Chromosome-level genome assembly of true bugs.</title>
        <authorList>
            <person name="Ma L."/>
            <person name="Li H."/>
        </authorList>
    </citation>
    <scope>NUCLEOTIDE SEQUENCE [LARGE SCALE GENOMIC DNA]</scope>
    <source>
        <strain evidence="7">Lab_2022b</strain>
    </source>
</reference>
<dbReference type="GO" id="GO:0030018">
    <property type="term" value="C:Z disc"/>
    <property type="evidence" value="ECO:0007669"/>
    <property type="project" value="TreeGrafter"/>
</dbReference>
<dbReference type="InterPro" id="IPR001781">
    <property type="entry name" value="Znf_LIM"/>
</dbReference>
<dbReference type="InterPro" id="IPR050604">
    <property type="entry name" value="PDZ-LIM_domain"/>
</dbReference>
<dbReference type="Pfam" id="PF00412">
    <property type="entry name" value="LIM"/>
    <property type="match status" value="3"/>
</dbReference>
<dbReference type="PROSITE" id="PS50023">
    <property type="entry name" value="LIM_DOMAIN_2"/>
    <property type="match status" value="2"/>
</dbReference>
<dbReference type="GO" id="GO:0055120">
    <property type="term" value="C:striated muscle dense body"/>
    <property type="evidence" value="ECO:0007669"/>
    <property type="project" value="UniProtKB-ARBA"/>
</dbReference>
<dbReference type="AlphaFoldDB" id="A0AAW1CZ13"/>
<dbReference type="GO" id="GO:0061061">
    <property type="term" value="P:muscle structure development"/>
    <property type="evidence" value="ECO:0007669"/>
    <property type="project" value="TreeGrafter"/>
</dbReference>
<sequence length="174" mass="19924">MVIVQALGKNWHPHHFICFKCKEPITSSKFNLHDGNAYCESDYAQMFLKKCYGCNLPIRDVVVQAMGQNWHTEHFVCCACGTKLANQSYYERENNPFCTTCYEEKFCPRCTLCNKPIVDTAVLALGNCWHQGCFKCNNCNEPISDTSFELYREKAVCSDCGKLLRKLKVDTTAF</sequence>
<dbReference type="GO" id="GO:0051371">
    <property type="term" value="F:muscle alpha-actinin binding"/>
    <property type="evidence" value="ECO:0007669"/>
    <property type="project" value="TreeGrafter"/>
</dbReference>
<dbReference type="GO" id="GO:0031941">
    <property type="term" value="C:filamentous actin"/>
    <property type="evidence" value="ECO:0007669"/>
    <property type="project" value="TreeGrafter"/>
</dbReference>
<dbReference type="GO" id="GO:0031430">
    <property type="term" value="C:M band"/>
    <property type="evidence" value="ECO:0007669"/>
    <property type="project" value="UniProtKB-SubCell"/>
</dbReference>
<dbReference type="GO" id="GO:0001725">
    <property type="term" value="C:stress fiber"/>
    <property type="evidence" value="ECO:0007669"/>
    <property type="project" value="TreeGrafter"/>
</dbReference>
<evidence type="ECO:0000256" key="4">
    <source>
        <dbReference type="ARBA" id="ARBA00037833"/>
    </source>
</evidence>
<evidence type="ECO:0000256" key="2">
    <source>
        <dbReference type="ARBA" id="ARBA00022833"/>
    </source>
</evidence>
<evidence type="ECO:0000256" key="1">
    <source>
        <dbReference type="ARBA" id="ARBA00022723"/>
    </source>
</evidence>
<dbReference type="EMBL" id="JAPXFL010000007">
    <property type="protein sequence ID" value="KAK9504043.1"/>
    <property type="molecule type" value="Genomic_DNA"/>
</dbReference>
<evidence type="ECO:0000313" key="8">
    <source>
        <dbReference type="Proteomes" id="UP001461498"/>
    </source>
</evidence>
<keyword evidence="1 5" id="KW-0479">Metal-binding</keyword>
<dbReference type="PANTHER" id="PTHR24214:SF62">
    <property type="entry name" value="LEUPAXIN"/>
    <property type="match status" value="1"/>
</dbReference>
<comment type="caution">
    <text evidence="7">The sequence shown here is derived from an EMBL/GenBank/DDBJ whole genome shotgun (WGS) entry which is preliminary data.</text>
</comment>